<feature type="domain" description="ABC transporter" evidence="11">
    <location>
        <begin position="7"/>
        <end position="243"/>
    </location>
</feature>
<dbReference type="AlphaFoldDB" id="A0A927FX44"/>
<comment type="caution">
    <text evidence="12">The sequence shown here is derived from an EMBL/GenBank/DDBJ whole genome shotgun (WGS) entry which is preliminary data.</text>
</comment>
<organism evidence="12 13">
    <name type="scientific">Devosia oryzisoli</name>
    <dbReference type="NCBI Taxonomy" id="2774138"/>
    <lineage>
        <taxon>Bacteria</taxon>
        <taxon>Pseudomonadati</taxon>
        <taxon>Pseudomonadota</taxon>
        <taxon>Alphaproteobacteria</taxon>
        <taxon>Hyphomicrobiales</taxon>
        <taxon>Devosiaceae</taxon>
        <taxon>Devosia</taxon>
    </lineage>
</organism>
<keyword evidence="4" id="KW-1003">Cell membrane</keyword>
<dbReference type="InterPro" id="IPR003439">
    <property type="entry name" value="ABC_transporter-like_ATP-bd"/>
</dbReference>
<evidence type="ECO:0000256" key="7">
    <source>
        <dbReference type="ARBA" id="ARBA00022840"/>
    </source>
</evidence>
<dbReference type="RefSeq" id="WP_191777927.1">
    <property type="nucleotide sequence ID" value="NZ_JACYFU010000005.1"/>
</dbReference>
<accession>A0A927FX44</accession>
<dbReference type="Proteomes" id="UP000654108">
    <property type="component" value="Unassembled WGS sequence"/>
</dbReference>
<keyword evidence="7 12" id="KW-0067">ATP-binding</keyword>
<dbReference type="GO" id="GO:0016887">
    <property type="term" value="F:ATP hydrolysis activity"/>
    <property type="evidence" value="ECO:0007669"/>
    <property type="project" value="InterPro"/>
</dbReference>
<evidence type="ECO:0000256" key="10">
    <source>
        <dbReference type="ARBA" id="ARBA00023136"/>
    </source>
</evidence>
<keyword evidence="13" id="KW-1185">Reference proteome</keyword>
<dbReference type="EMBL" id="JACYFU010000005">
    <property type="protein sequence ID" value="MBD8067147.1"/>
    <property type="molecule type" value="Genomic_DNA"/>
</dbReference>
<comment type="similarity">
    <text evidence="2">Belongs to the ABC transporter superfamily.</text>
</comment>
<name>A0A927FX44_9HYPH</name>
<dbReference type="InterPro" id="IPR051535">
    <property type="entry name" value="Siderophore_ABC-ATPase"/>
</dbReference>
<keyword evidence="6" id="KW-0547">Nucleotide-binding</keyword>
<dbReference type="Pfam" id="PF00005">
    <property type="entry name" value="ABC_tran"/>
    <property type="match status" value="1"/>
</dbReference>
<evidence type="ECO:0000256" key="4">
    <source>
        <dbReference type="ARBA" id="ARBA00022475"/>
    </source>
</evidence>
<dbReference type="InterPro" id="IPR027417">
    <property type="entry name" value="P-loop_NTPase"/>
</dbReference>
<dbReference type="Gene3D" id="3.40.50.300">
    <property type="entry name" value="P-loop containing nucleotide triphosphate hydrolases"/>
    <property type="match status" value="1"/>
</dbReference>
<evidence type="ECO:0000256" key="5">
    <source>
        <dbReference type="ARBA" id="ARBA00022496"/>
    </source>
</evidence>
<keyword evidence="10" id="KW-0472">Membrane</keyword>
<dbReference type="FunFam" id="3.40.50.300:FF:000134">
    <property type="entry name" value="Iron-enterobactin ABC transporter ATP-binding protein"/>
    <property type="match status" value="1"/>
</dbReference>
<evidence type="ECO:0000313" key="12">
    <source>
        <dbReference type="EMBL" id="MBD8067147.1"/>
    </source>
</evidence>
<dbReference type="PANTHER" id="PTHR42771:SF2">
    <property type="entry name" value="IRON(3+)-HYDROXAMATE IMPORT ATP-BINDING PROTEIN FHUC"/>
    <property type="match status" value="1"/>
</dbReference>
<dbReference type="GO" id="GO:0005886">
    <property type="term" value="C:plasma membrane"/>
    <property type="evidence" value="ECO:0007669"/>
    <property type="project" value="UniProtKB-SubCell"/>
</dbReference>
<comment type="subcellular location">
    <subcellularLocation>
        <location evidence="1">Cell membrane</location>
        <topology evidence="1">Peripheral membrane protein</topology>
    </subcellularLocation>
</comment>
<proteinExistence type="inferred from homology"/>
<dbReference type="CDD" id="cd03214">
    <property type="entry name" value="ABC_Iron-Siderophores_B12_Hemin"/>
    <property type="match status" value="1"/>
</dbReference>
<keyword evidence="8" id="KW-0408">Iron</keyword>
<evidence type="ECO:0000256" key="9">
    <source>
        <dbReference type="ARBA" id="ARBA00023065"/>
    </source>
</evidence>
<evidence type="ECO:0000256" key="2">
    <source>
        <dbReference type="ARBA" id="ARBA00005417"/>
    </source>
</evidence>
<evidence type="ECO:0000256" key="1">
    <source>
        <dbReference type="ARBA" id="ARBA00004202"/>
    </source>
</evidence>
<protein>
    <submittedName>
        <fullName evidence="12">ABC transporter ATP-binding protein</fullName>
    </submittedName>
</protein>
<evidence type="ECO:0000256" key="3">
    <source>
        <dbReference type="ARBA" id="ARBA00022448"/>
    </source>
</evidence>
<dbReference type="GO" id="GO:0005524">
    <property type="term" value="F:ATP binding"/>
    <property type="evidence" value="ECO:0007669"/>
    <property type="project" value="UniProtKB-KW"/>
</dbReference>
<dbReference type="InterPro" id="IPR003593">
    <property type="entry name" value="AAA+_ATPase"/>
</dbReference>
<gene>
    <name evidence="12" type="ORF">IC608_16880</name>
</gene>
<dbReference type="PANTHER" id="PTHR42771">
    <property type="entry name" value="IRON(3+)-HYDROXAMATE IMPORT ATP-BINDING PROTEIN FHUC"/>
    <property type="match status" value="1"/>
</dbReference>
<dbReference type="SMART" id="SM00382">
    <property type="entry name" value="AAA"/>
    <property type="match status" value="1"/>
</dbReference>
<dbReference type="GO" id="GO:0006826">
    <property type="term" value="P:iron ion transport"/>
    <property type="evidence" value="ECO:0007669"/>
    <property type="project" value="UniProtKB-KW"/>
</dbReference>
<dbReference type="PROSITE" id="PS00211">
    <property type="entry name" value="ABC_TRANSPORTER_1"/>
    <property type="match status" value="1"/>
</dbReference>
<evidence type="ECO:0000259" key="11">
    <source>
        <dbReference type="PROSITE" id="PS50893"/>
    </source>
</evidence>
<reference evidence="12" key="1">
    <citation type="submission" date="2020-09" db="EMBL/GenBank/DDBJ databases">
        <title>Genome seq and assembly of Devosia sp.</title>
        <authorList>
            <person name="Chhetri G."/>
        </authorList>
    </citation>
    <scope>NUCLEOTIDE SEQUENCE</scope>
    <source>
        <strain evidence="12">PTR5</strain>
    </source>
</reference>
<dbReference type="PROSITE" id="PS50893">
    <property type="entry name" value="ABC_TRANSPORTER_2"/>
    <property type="match status" value="1"/>
</dbReference>
<dbReference type="SUPFAM" id="SSF52540">
    <property type="entry name" value="P-loop containing nucleoside triphosphate hydrolases"/>
    <property type="match status" value="1"/>
</dbReference>
<keyword evidence="9" id="KW-0406">Ion transport</keyword>
<keyword evidence="5" id="KW-0410">Iron transport</keyword>
<evidence type="ECO:0000256" key="8">
    <source>
        <dbReference type="ARBA" id="ARBA00023004"/>
    </source>
</evidence>
<sequence>MDEPSRIDIADLTLAYGSDIVLDALNLSIPRGRITVLAGPNGCGKSTLLRAIRRLHAPKSGYIMLDGKDIARLGSKDLARQIGLLAQSPSAPADMTVEELVRLGRYPHQSMLQPWSARDTAALERAMDGTGVTHLRGRRIGSLSGGQLQRAWIAMVLAQETEVICLDEPVNHLDMAHQLDCLDLVTRLNREEGRTIVLVLHDLNLAARYADKLVFVHHGRVVASGGPDKMMRPDLIAQVFDVRAEVITDPVHGRPLCIPLGRATGQASNTAPTKLGV</sequence>
<dbReference type="InterPro" id="IPR017871">
    <property type="entry name" value="ABC_transporter-like_CS"/>
</dbReference>
<evidence type="ECO:0000313" key="13">
    <source>
        <dbReference type="Proteomes" id="UP000654108"/>
    </source>
</evidence>
<evidence type="ECO:0000256" key="6">
    <source>
        <dbReference type="ARBA" id="ARBA00022741"/>
    </source>
</evidence>
<keyword evidence="3" id="KW-0813">Transport</keyword>